<dbReference type="PANTHER" id="PTHR31286:SF99">
    <property type="entry name" value="DUF4283 DOMAIN-CONTAINING PROTEIN"/>
    <property type="match status" value="1"/>
</dbReference>
<feature type="domain" description="CCHC-type" evidence="3">
    <location>
        <begin position="51"/>
        <end position="66"/>
    </location>
</feature>
<evidence type="ECO:0000256" key="1">
    <source>
        <dbReference type="PROSITE-ProRule" id="PRU00047"/>
    </source>
</evidence>
<dbReference type="GO" id="GO:0003676">
    <property type="term" value="F:nucleic acid binding"/>
    <property type="evidence" value="ECO:0007669"/>
    <property type="project" value="InterPro"/>
</dbReference>
<dbReference type="Pfam" id="PF00098">
    <property type="entry name" value="zf-CCHC"/>
    <property type="match status" value="1"/>
</dbReference>
<dbReference type="Gene3D" id="4.10.60.10">
    <property type="entry name" value="Zinc finger, CCHC-type"/>
    <property type="match status" value="1"/>
</dbReference>
<dbReference type="PROSITE" id="PS50158">
    <property type="entry name" value="ZF_CCHC"/>
    <property type="match status" value="1"/>
</dbReference>
<keyword evidence="1" id="KW-0862">Zinc</keyword>
<dbReference type="STRING" id="3818.A0A445BZB7"/>
<dbReference type="SUPFAM" id="SSF57756">
    <property type="entry name" value="Retrovirus zinc finger-like domains"/>
    <property type="match status" value="1"/>
</dbReference>
<dbReference type="AlphaFoldDB" id="A0A445BZB7"/>
<evidence type="ECO:0000313" key="5">
    <source>
        <dbReference type="Proteomes" id="UP000289738"/>
    </source>
</evidence>
<dbReference type="SMART" id="SM00343">
    <property type="entry name" value="ZnF_C2HC"/>
    <property type="match status" value="1"/>
</dbReference>
<keyword evidence="1" id="KW-0479">Metal-binding</keyword>
<name>A0A445BZB7_ARAHY</name>
<dbReference type="EMBL" id="SDMP01000008">
    <property type="protein sequence ID" value="RYR43846.1"/>
    <property type="molecule type" value="Genomic_DNA"/>
</dbReference>
<comment type="caution">
    <text evidence="4">The sequence shown here is derived from an EMBL/GenBank/DDBJ whole genome shotgun (WGS) entry which is preliminary data.</text>
</comment>
<dbReference type="GO" id="GO:0008270">
    <property type="term" value="F:zinc ion binding"/>
    <property type="evidence" value="ECO:0007669"/>
    <property type="project" value="UniProtKB-KW"/>
</dbReference>
<feature type="region of interest" description="Disordered" evidence="2">
    <location>
        <begin position="71"/>
        <end position="95"/>
    </location>
</feature>
<dbReference type="Proteomes" id="UP000289738">
    <property type="component" value="Chromosome A08"/>
</dbReference>
<dbReference type="InterPro" id="IPR001878">
    <property type="entry name" value="Znf_CCHC"/>
</dbReference>
<evidence type="ECO:0000313" key="4">
    <source>
        <dbReference type="EMBL" id="RYR43846.1"/>
    </source>
</evidence>
<organism evidence="4 5">
    <name type="scientific">Arachis hypogaea</name>
    <name type="common">Peanut</name>
    <dbReference type="NCBI Taxonomy" id="3818"/>
    <lineage>
        <taxon>Eukaryota</taxon>
        <taxon>Viridiplantae</taxon>
        <taxon>Streptophyta</taxon>
        <taxon>Embryophyta</taxon>
        <taxon>Tracheophyta</taxon>
        <taxon>Spermatophyta</taxon>
        <taxon>Magnoliopsida</taxon>
        <taxon>eudicotyledons</taxon>
        <taxon>Gunneridae</taxon>
        <taxon>Pentapetalae</taxon>
        <taxon>rosids</taxon>
        <taxon>fabids</taxon>
        <taxon>Fabales</taxon>
        <taxon>Fabaceae</taxon>
        <taxon>Papilionoideae</taxon>
        <taxon>50 kb inversion clade</taxon>
        <taxon>dalbergioids sensu lato</taxon>
        <taxon>Dalbergieae</taxon>
        <taxon>Pterocarpus clade</taxon>
        <taxon>Arachis</taxon>
    </lineage>
</organism>
<dbReference type="PANTHER" id="PTHR31286">
    <property type="entry name" value="GLYCINE-RICH CELL WALL STRUCTURAL PROTEIN 1.8-LIKE"/>
    <property type="match status" value="1"/>
</dbReference>
<proteinExistence type="predicted"/>
<accession>A0A445BZB7</accession>
<evidence type="ECO:0000256" key="2">
    <source>
        <dbReference type="SAM" id="MobiDB-lite"/>
    </source>
</evidence>
<sequence length="95" mass="10693">MLKIDGHTSIHSRKKFARICVEVDLRQQLVPSFSAPGKDFDLEYEGLHLICFNCGRYGHRKKDCPELSISGTNAVSVPESQPTDPPEYSTSNRLE</sequence>
<keyword evidence="5" id="KW-1185">Reference proteome</keyword>
<keyword evidence="1" id="KW-0863">Zinc-finger</keyword>
<evidence type="ECO:0000259" key="3">
    <source>
        <dbReference type="PROSITE" id="PS50158"/>
    </source>
</evidence>
<protein>
    <recommendedName>
        <fullName evidence="3">CCHC-type domain-containing protein</fullName>
    </recommendedName>
</protein>
<dbReference type="InterPro" id="IPR040256">
    <property type="entry name" value="At4g02000-like"/>
</dbReference>
<reference evidence="4 5" key="1">
    <citation type="submission" date="2019-01" db="EMBL/GenBank/DDBJ databases">
        <title>Sequencing of cultivated peanut Arachis hypogaea provides insights into genome evolution and oil improvement.</title>
        <authorList>
            <person name="Chen X."/>
        </authorList>
    </citation>
    <scope>NUCLEOTIDE SEQUENCE [LARGE SCALE GENOMIC DNA]</scope>
    <source>
        <strain evidence="5">cv. Fuhuasheng</strain>
        <tissue evidence="4">Leaves</tissue>
    </source>
</reference>
<gene>
    <name evidence="4" type="ORF">Ahy_A08g040241</name>
</gene>
<dbReference type="InterPro" id="IPR036875">
    <property type="entry name" value="Znf_CCHC_sf"/>
</dbReference>